<organism evidence="1">
    <name type="scientific">gut metagenome</name>
    <dbReference type="NCBI Taxonomy" id="749906"/>
    <lineage>
        <taxon>unclassified sequences</taxon>
        <taxon>metagenomes</taxon>
        <taxon>organismal metagenomes</taxon>
    </lineage>
</organism>
<gene>
    <name evidence="1" type="ORF">EVA_06668</name>
</gene>
<name>J9GRM5_9ZZZZ</name>
<proteinExistence type="predicted"/>
<reference evidence="1" key="1">
    <citation type="journal article" date="2012" name="PLoS ONE">
        <title>Gene sets for utilization of primary and secondary nutrition supplies in the distal gut of endangered iberian lynx.</title>
        <authorList>
            <person name="Alcaide M."/>
            <person name="Messina E."/>
            <person name="Richter M."/>
            <person name="Bargiela R."/>
            <person name="Peplies J."/>
            <person name="Huws S.A."/>
            <person name="Newbold C.J."/>
            <person name="Golyshin P.N."/>
            <person name="Simon M.A."/>
            <person name="Lopez G."/>
            <person name="Yakimov M.M."/>
            <person name="Ferrer M."/>
        </authorList>
    </citation>
    <scope>NUCLEOTIDE SEQUENCE</scope>
</reference>
<comment type="caution">
    <text evidence="1">The sequence shown here is derived from an EMBL/GenBank/DDBJ whole genome shotgun (WGS) entry which is preliminary data.</text>
</comment>
<evidence type="ECO:0000313" key="1">
    <source>
        <dbReference type="EMBL" id="EJX05223.1"/>
    </source>
</evidence>
<dbReference type="EMBL" id="AMCI01001542">
    <property type="protein sequence ID" value="EJX05223.1"/>
    <property type="molecule type" value="Genomic_DNA"/>
</dbReference>
<accession>J9GRM5</accession>
<dbReference type="AlphaFoldDB" id="J9GRM5"/>
<protein>
    <submittedName>
        <fullName evidence="1">Uncharacterized protein</fullName>
    </submittedName>
</protein>
<sequence length="42" mass="4950">MPPAYPNPLHHSSHQPRKELHQLHLLPAKLAYEFPLQKYHPS</sequence>